<evidence type="ECO:0000256" key="1">
    <source>
        <dbReference type="ARBA" id="ARBA00009884"/>
    </source>
</evidence>
<gene>
    <name evidence="2" type="ORF">RMAR00112_LOCUS1265</name>
</gene>
<accession>A0A7S2ZAA5</accession>
<name>A0A7S2ZAA5_9RHOD</name>
<dbReference type="InterPro" id="IPR001619">
    <property type="entry name" value="Sec1-like"/>
</dbReference>
<evidence type="ECO:0000313" key="2">
    <source>
        <dbReference type="EMBL" id="CAE0033325.1"/>
    </source>
</evidence>
<dbReference type="InterPro" id="IPR043154">
    <property type="entry name" value="Sec-1-like_dom1"/>
</dbReference>
<dbReference type="InterPro" id="IPR027482">
    <property type="entry name" value="Sec1-like_dom2"/>
</dbReference>
<dbReference type="SUPFAM" id="SSF56815">
    <property type="entry name" value="Sec1/munc18-like (SM) proteins"/>
    <property type="match status" value="1"/>
</dbReference>
<dbReference type="GO" id="GO:0016192">
    <property type="term" value="P:vesicle-mediated transport"/>
    <property type="evidence" value="ECO:0007669"/>
    <property type="project" value="InterPro"/>
</dbReference>
<dbReference type="InterPro" id="IPR036045">
    <property type="entry name" value="Sec1-like_sf"/>
</dbReference>
<dbReference type="InterPro" id="IPR043127">
    <property type="entry name" value="Sec-1-like_dom3a"/>
</dbReference>
<dbReference type="PANTHER" id="PTHR11679">
    <property type="entry name" value="VESICLE PROTEIN SORTING-ASSOCIATED"/>
    <property type="match status" value="1"/>
</dbReference>
<dbReference type="AlphaFoldDB" id="A0A7S2ZAA5"/>
<dbReference type="Gene3D" id="3.40.50.1910">
    <property type="match status" value="1"/>
</dbReference>
<dbReference type="Gene3D" id="1.25.40.60">
    <property type="match status" value="1"/>
</dbReference>
<dbReference type="EMBL" id="HBHW01001543">
    <property type="protein sequence ID" value="CAE0033325.1"/>
    <property type="molecule type" value="Transcribed_RNA"/>
</dbReference>
<comment type="similarity">
    <text evidence="1">Belongs to the STXBP/unc-18/SEC1 family.</text>
</comment>
<dbReference type="PIRSF" id="PIRSF005715">
    <property type="entry name" value="VPS45_Sec1"/>
    <property type="match status" value="1"/>
</dbReference>
<organism evidence="2">
    <name type="scientific">Rhodosorus marinus</name>
    <dbReference type="NCBI Taxonomy" id="101924"/>
    <lineage>
        <taxon>Eukaryota</taxon>
        <taxon>Rhodophyta</taxon>
        <taxon>Stylonematophyceae</taxon>
        <taxon>Stylonematales</taxon>
        <taxon>Stylonemataceae</taxon>
        <taxon>Rhodosorus</taxon>
    </lineage>
</organism>
<protein>
    <recommendedName>
        <fullName evidence="3">Vacuolar protein sorting-associated protein 45</fullName>
    </recommendedName>
</protein>
<reference evidence="2" key="1">
    <citation type="submission" date="2021-01" db="EMBL/GenBank/DDBJ databases">
        <authorList>
            <person name="Corre E."/>
            <person name="Pelletier E."/>
            <person name="Niang G."/>
            <person name="Scheremetjew M."/>
            <person name="Finn R."/>
            <person name="Kale V."/>
            <person name="Holt S."/>
            <person name="Cochrane G."/>
            <person name="Meng A."/>
            <person name="Brown T."/>
            <person name="Cohen L."/>
        </authorList>
    </citation>
    <scope>NUCLEOTIDE SEQUENCE</scope>
    <source>
        <strain evidence="2">CCMP 769</strain>
    </source>
</reference>
<evidence type="ECO:0008006" key="3">
    <source>
        <dbReference type="Google" id="ProtNLM"/>
    </source>
</evidence>
<sequence length="584" mass="65629">MSDRTMDIQRAVTTYAQQMLTSIDGIKALLLDDETAGIIGLVSSQTEITKHDVYLVERLKAREKGDESQRHIKAIVYVRPTAENTILLRKELASPSFGEYYIYFSNTIRRTLLEDLADADVHSKVVEVKEYFADVYSLMPHLFHLKVNPCVGASRSMSQSSQFERVIDGLFAVLLALKKQPVIRFDESSPLCRNIAERLSVRIDQERNLFNFQGSSQAPLLLLLDRKEDPVTPLLNQWTYEAMTHELLTLKNNRVVLTESTGVGTGDVREVVLDQRIDDFYRRNMFLNFGELGDNVKHLVDSFQVQHRSTDRLDTIDDMMKFVENYPEFKKTSHNVSKHVTLLSELSKVVDRNRLLDVSELEQDIACRESAVEHKAQVLNFLKSYKVTKEDKLKLVLLYSLRYERAGDMHLGALIQGLYEAGLGSDKVSLVNALTQQAGASARRGDVFNNQSFLAKARSSVKRGFGGVTNVYTQHEPLLAAILDDTIRGRLRLEDYPVVHGTPPQTCREVVVFIAGGATYEESKCVAEINGYIPATAQENSFTASARAASKMNGTRIILGGSTIHNSASYLQEIAKKQTMMSTS</sequence>
<dbReference type="Gene3D" id="3.40.50.2060">
    <property type="match status" value="1"/>
</dbReference>
<proteinExistence type="inferred from homology"/>
<dbReference type="Gene3D" id="3.90.830.10">
    <property type="entry name" value="Syntaxin Binding Protein 1, Chain A, domain 2"/>
    <property type="match status" value="1"/>
</dbReference>
<dbReference type="Pfam" id="PF00995">
    <property type="entry name" value="Sec1"/>
    <property type="match status" value="1"/>
</dbReference>